<dbReference type="InterPro" id="IPR027434">
    <property type="entry name" value="Homing_endonucl"/>
</dbReference>
<dbReference type="InterPro" id="IPR051289">
    <property type="entry name" value="LAGLIDADG_Endonuclease"/>
</dbReference>
<keyword evidence="2" id="KW-0540">Nuclease</keyword>
<dbReference type="Gene3D" id="1.20.210.10">
    <property type="entry name" value="Cytochrome c oxidase-like, subunit I domain"/>
    <property type="match status" value="1"/>
</dbReference>
<dbReference type="SUPFAM" id="SSF81442">
    <property type="entry name" value="Cytochrome c oxidase subunit I-like"/>
    <property type="match status" value="1"/>
</dbReference>
<dbReference type="Pfam" id="PF00961">
    <property type="entry name" value="LAGLIDADG_1"/>
    <property type="match status" value="2"/>
</dbReference>
<dbReference type="EMBL" id="CBMD010001707">
    <property type="protein sequence ID" value="CDL73135.1"/>
    <property type="molecule type" value="Genomic_DNA"/>
</dbReference>
<evidence type="ECO:0000259" key="1">
    <source>
        <dbReference type="Pfam" id="PF00961"/>
    </source>
</evidence>
<dbReference type="GO" id="GO:0005739">
    <property type="term" value="C:mitochondrion"/>
    <property type="evidence" value="ECO:0007669"/>
    <property type="project" value="UniProtKB-ARBA"/>
</dbReference>
<sequence>MGITMVLTDRNFNTSFFEVAGGGDPILFQHLFLRDILINYYILAIIPIIKIAKKSSFLFKLNYSTSSTSNFCLESFYSKYNEHLPGNTSPSKKFLTWFIGFTEGEGSFIVNNRGDLCFVITQSNLDIYVLEYIKEILGFGKVIPQSKTTSRYVTQNKKEIELLVHLFNGNLILPRRKEKFEEFVKGFNTWVTKGRIQLNTVEIKHTYILPSLDNNWLSGFTDGEGCFTCSINKDKGFSFNFNISQKWEQNVKILEHLCSLFNAGKVSKHSSDNAYEYRIGGLENCRNVFTYFNNYNLITKKSASYVAWKEVHGDLLNKNHLDPIKRVELKEKAKLINKFN</sequence>
<keyword evidence="2" id="KW-0255">Endonuclease</keyword>
<dbReference type="PANTHER" id="PTHR36181">
    <property type="entry name" value="INTRON-ENCODED ENDONUCLEASE AI3-RELATED"/>
    <property type="match status" value="1"/>
</dbReference>
<dbReference type="InterPro" id="IPR036927">
    <property type="entry name" value="Cyt_c_oxase-like_su1_sf"/>
</dbReference>
<dbReference type="GO" id="GO:0004519">
    <property type="term" value="F:endonuclease activity"/>
    <property type="evidence" value="ECO:0007669"/>
    <property type="project" value="UniProtKB-KW"/>
</dbReference>
<dbReference type="Gene3D" id="3.10.28.10">
    <property type="entry name" value="Homing endonucleases"/>
    <property type="match status" value="2"/>
</dbReference>
<reference evidence="2" key="1">
    <citation type="submission" date="2013-05" db="EMBL/GenBank/DDBJ databases">
        <title>Draft genome sequences of six wheat associated Fusarium spp. isolates.</title>
        <authorList>
            <person name="Moolhuijzen P.M."/>
            <person name="Manners J.M."/>
            <person name="Wilcox S."/>
            <person name="Bellgard M.I."/>
            <person name="Gardiner D.M."/>
        </authorList>
    </citation>
    <scope>NUCLEOTIDE SEQUENCE</scope>
    <source>
        <strain evidence="2">CS3427</strain>
    </source>
</reference>
<organism evidence="2">
    <name type="scientific">Fusarium pseudograminearum CS3427</name>
    <dbReference type="NCBI Taxonomy" id="1318457"/>
    <lineage>
        <taxon>Eukaryota</taxon>
        <taxon>Fungi</taxon>
        <taxon>Dikarya</taxon>
        <taxon>Ascomycota</taxon>
        <taxon>Pezizomycotina</taxon>
        <taxon>Sordariomycetes</taxon>
        <taxon>Hypocreomycetidae</taxon>
        <taxon>Hypocreales</taxon>
        <taxon>Nectriaceae</taxon>
        <taxon>Fusarium</taxon>
    </lineage>
</organism>
<dbReference type="PANTHER" id="PTHR36181:SF4">
    <property type="entry name" value="LAGLIDADG ENDONUCLEASE"/>
    <property type="match status" value="1"/>
</dbReference>
<dbReference type="AlphaFoldDB" id="W1I927"/>
<name>W1I927_FUSPS</name>
<accession>W1I927</accession>
<feature type="domain" description="Homing endonuclease LAGLIDADG" evidence="1">
    <location>
        <begin position="99"/>
        <end position="185"/>
    </location>
</feature>
<gene>
    <name evidence="2" type="ORF">BN847_0126030</name>
</gene>
<protein>
    <submittedName>
        <fullName evidence="2">LAGLIDADG endonuclease n1 TaxGibberella zeae PH-1 RepIDA5J060_GIBZE</fullName>
    </submittedName>
</protein>
<feature type="domain" description="Homing endonuclease LAGLIDADG" evidence="1">
    <location>
        <begin position="217"/>
        <end position="312"/>
    </location>
</feature>
<proteinExistence type="predicted"/>
<keyword evidence="2" id="KW-0378">Hydrolase</keyword>
<dbReference type="InterPro" id="IPR004860">
    <property type="entry name" value="LAGLIDADG_dom"/>
</dbReference>
<evidence type="ECO:0000313" key="2">
    <source>
        <dbReference type="EMBL" id="CDL73135.1"/>
    </source>
</evidence>
<dbReference type="SUPFAM" id="SSF55608">
    <property type="entry name" value="Homing endonucleases"/>
    <property type="match status" value="2"/>
</dbReference>
<dbReference type="EMBL" id="HG316983">
    <property type="protein sequence ID" value="CDX48440.1"/>
    <property type="molecule type" value="Genomic_DNA"/>
</dbReference>